<sequence>MRWRHPSALRKADERGRRTPCVVSATSLAVGRIALALLLVVLNGFFVAAEFAFVRLRSASVETLVQDGRRGATAVKEATDNLDDYLAVSQLGITIASLGLGWVGEPAVAVLVDPLLEPVLPAPVRHTVTVALGFGIVTLLHVVYGELAPKTIAIQRAERVALVVAPVMKLFYYVFLPGTILFNGIATRSVQLIGVSPETEGHDTHTEPEILSVLSEASAAGRISPAEVSMIEHVFSLDDTTVREIMRPRPDVTSVSADTPLPELRTMAASGEYTRYPVTEGPDDDVIGFVDVKDILRASDAIDESGDVTARELSRPVVVVPETLRVDELLAEFQAEHRQMAVVIDEWGAFEGLATIEDALEVIVGDIRDQFDLATHAQSIEPRDDGGYEVPGAVSITELNDHLGTDFENEAVETVAGLVVSRLGHAPTVGDRAVIDTHTFRVTGVDGARITSLTVTPDS</sequence>
<dbReference type="RefSeq" id="WP_010904150.1">
    <property type="nucleotide sequence ID" value="NZ_VRYN01000006.1"/>
</dbReference>
<dbReference type="SUPFAM" id="SSF56176">
    <property type="entry name" value="FAD-binding/transporter-associated domain-like"/>
    <property type="match status" value="1"/>
</dbReference>
<evidence type="ECO:0000256" key="3">
    <source>
        <dbReference type="ARBA" id="ARBA00022692"/>
    </source>
</evidence>
<dbReference type="PANTHER" id="PTHR43099">
    <property type="entry name" value="UPF0053 PROTEIN YRKA"/>
    <property type="match status" value="1"/>
</dbReference>
<dbReference type="PROSITE" id="PS51371">
    <property type="entry name" value="CBS"/>
    <property type="match status" value="2"/>
</dbReference>
<dbReference type="PROSITE" id="PS51846">
    <property type="entry name" value="CNNM"/>
    <property type="match status" value="1"/>
</dbReference>
<dbReference type="InterPro" id="IPR046342">
    <property type="entry name" value="CBS_dom_sf"/>
</dbReference>
<comment type="subcellular location">
    <subcellularLocation>
        <location evidence="1">Cell membrane</location>
        <topology evidence="1">Multi-pass membrane protein</topology>
    </subcellularLocation>
</comment>
<dbReference type="Pfam" id="PF03471">
    <property type="entry name" value="CorC_HlyC"/>
    <property type="match status" value="1"/>
</dbReference>
<dbReference type="InterPro" id="IPR005170">
    <property type="entry name" value="Transptr-assoc_dom"/>
</dbReference>
<name>A0A663A7K0_HALS9</name>
<protein>
    <submittedName>
        <fullName evidence="12">Hemolysin, contains CBS domains</fullName>
    </submittedName>
</protein>
<keyword evidence="2" id="KW-1003">Cell membrane</keyword>
<dbReference type="GO" id="GO:0005886">
    <property type="term" value="C:plasma membrane"/>
    <property type="evidence" value="ECO:0007669"/>
    <property type="project" value="UniProtKB-SubCell"/>
</dbReference>
<dbReference type="Proteomes" id="UP000323075">
    <property type="component" value="Unassembled WGS sequence"/>
</dbReference>
<gene>
    <name evidence="12" type="ORF">APQ99_02038</name>
</gene>
<evidence type="ECO:0000256" key="5">
    <source>
        <dbReference type="ARBA" id="ARBA00022989"/>
    </source>
</evidence>
<dbReference type="SMART" id="SM01091">
    <property type="entry name" value="CorC_HlyC"/>
    <property type="match status" value="1"/>
</dbReference>
<keyword evidence="6 8" id="KW-0129">CBS domain</keyword>
<evidence type="ECO:0000256" key="9">
    <source>
        <dbReference type="SAM" id="Phobius"/>
    </source>
</evidence>
<dbReference type="CDD" id="cd04590">
    <property type="entry name" value="CBS_pair_CorC_HlyC_assoc"/>
    <property type="match status" value="1"/>
</dbReference>
<keyword evidence="7 9" id="KW-0472">Membrane</keyword>
<dbReference type="Pfam" id="PF00571">
    <property type="entry name" value="CBS"/>
    <property type="match status" value="2"/>
</dbReference>
<evidence type="ECO:0000259" key="11">
    <source>
        <dbReference type="PROSITE" id="PS51846"/>
    </source>
</evidence>
<feature type="domain" description="CBS" evidence="10">
    <location>
        <begin position="313"/>
        <end position="370"/>
    </location>
</feature>
<dbReference type="PANTHER" id="PTHR43099:SF5">
    <property type="entry name" value="HLYC_CORC FAMILY TRANSPORTER"/>
    <property type="match status" value="1"/>
</dbReference>
<dbReference type="AlphaFoldDB" id="A0A663A7K0"/>
<evidence type="ECO:0000313" key="13">
    <source>
        <dbReference type="Proteomes" id="UP000323075"/>
    </source>
</evidence>
<keyword evidence="4" id="KW-0677">Repeat</keyword>
<dbReference type="EMBL" id="VRYN01000006">
    <property type="protein sequence ID" value="TYO75396.1"/>
    <property type="molecule type" value="Genomic_DNA"/>
</dbReference>
<feature type="domain" description="CNNM transmembrane" evidence="11">
    <location>
        <begin position="25"/>
        <end position="227"/>
    </location>
</feature>
<dbReference type="GeneID" id="68695241"/>
<accession>A0A663A7K0</accession>
<dbReference type="FunFam" id="3.10.580.10:FF:000002">
    <property type="entry name" value="Magnesium/cobalt efflux protein CorC"/>
    <property type="match status" value="1"/>
</dbReference>
<reference evidence="12 13" key="1">
    <citation type="submission" date="2019-07" db="EMBL/GenBank/DDBJ databases">
        <title>Genomic Encyclopedia of Archaeal and Bacterial Type Strains, Phase II (KMG-II): from individual species to whole genera.</title>
        <authorList>
            <person name="Goeker M."/>
        </authorList>
    </citation>
    <scope>NUCLEOTIDE SEQUENCE [LARGE SCALE GENOMIC DNA]</scope>
    <source>
        <strain evidence="12 13">DSM 3754</strain>
    </source>
</reference>
<feature type="transmembrane region" description="Helical" evidence="9">
    <location>
        <begin position="128"/>
        <end position="148"/>
    </location>
</feature>
<evidence type="ECO:0000256" key="1">
    <source>
        <dbReference type="ARBA" id="ARBA00004651"/>
    </source>
</evidence>
<evidence type="ECO:0000256" key="7">
    <source>
        <dbReference type="ARBA" id="ARBA00023136"/>
    </source>
</evidence>
<feature type="domain" description="CBS" evidence="10">
    <location>
        <begin position="246"/>
        <end position="308"/>
    </location>
</feature>
<evidence type="ECO:0000256" key="8">
    <source>
        <dbReference type="PROSITE-ProRule" id="PRU00703"/>
    </source>
</evidence>
<dbReference type="InterPro" id="IPR002550">
    <property type="entry name" value="CNNM"/>
</dbReference>
<dbReference type="Gene3D" id="3.10.580.10">
    <property type="entry name" value="CBS-domain"/>
    <property type="match status" value="1"/>
</dbReference>
<evidence type="ECO:0000256" key="6">
    <source>
        <dbReference type="ARBA" id="ARBA00023122"/>
    </source>
</evidence>
<feature type="transmembrane region" description="Helical" evidence="9">
    <location>
        <begin position="160"/>
        <end position="182"/>
    </location>
</feature>
<dbReference type="Pfam" id="PF01595">
    <property type="entry name" value="CNNM"/>
    <property type="match status" value="1"/>
</dbReference>
<evidence type="ECO:0000256" key="4">
    <source>
        <dbReference type="ARBA" id="ARBA00022737"/>
    </source>
</evidence>
<dbReference type="InterPro" id="IPR036318">
    <property type="entry name" value="FAD-bd_PCMH-like_sf"/>
</dbReference>
<proteinExistence type="predicted"/>
<evidence type="ECO:0000256" key="2">
    <source>
        <dbReference type="ARBA" id="ARBA00022475"/>
    </source>
</evidence>
<dbReference type="Gene3D" id="3.30.465.10">
    <property type="match status" value="1"/>
</dbReference>
<dbReference type="InterPro" id="IPR051676">
    <property type="entry name" value="UPF0053_domain"/>
</dbReference>
<evidence type="ECO:0000313" key="12">
    <source>
        <dbReference type="EMBL" id="TYO75396.1"/>
    </source>
</evidence>
<evidence type="ECO:0000259" key="10">
    <source>
        <dbReference type="PROSITE" id="PS51371"/>
    </source>
</evidence>
<dbReference type="InterPro" id="IPR044751">
    <property type="entry name" value="Ion_transp-like_CBS"/>
</dbReference>
<dbReference type="InterPro" id="IPR016169">
    <property type="entry name" value="FAD-bd_PCMH_sub2"/>
</dbReference>
<comment type="caution">
    <text evidence="12">The sequence shown here is derived from an EMBL/GenBank/DDBJ whole genome shotgun (WGS) entry which is preliminary data.</text>
</comment>
<feature type="transmembrane region" description="Helical" evidence="9">
    <location>
        <begin position="21"/>
        <end position="48"/>
    </location>
</feature>
<dbReference type="SUPFAM" id="SSF54631">
    <property type="entry name" value="CBS-domain pair"/>
    <property type="match status" value="1"/>
</dbReference>
<organism evidence="12 13">
    <name type="scientific">Halobacterium salinarum (strain ATCC 33171 / DSM 3754 / JCM 8978 / NBRC 102687 / NCIMB 764 / 91-R6)</name>
    <dbReference type="NCBI Taxonomy" id="2597657"/>
    <lineage>
        <taxon>Archaea</taxon>
        <taxon>Methanobacteriati</taxon>
        <taxon>Methanobacteriota</taxon>
        <taxon>Stenosarchaea group</taxon>
        <taxon>Halobacteria</taxon>
        <taxon>Halobacteriales</taxon>
        <taxon>Halobacteriaceae</taxon>
        <taxon>Halobacterium</taxon>
    </lineage>
</organism>
<dbReference type="InterPro" id="IPR000644">
    <property type="entry name" value="CBS_dom"/>
</dbReference>
<keyword evidence="5 9" id="KW-1133">Transmembrane helix</keyword>
<keyword evidence="3 9" id="KW-0812">Transmembrane</keyword>
<dbReference type="GO" id="GO:0050660">
    <property type="term" value="F:flavin adenine dinucleotide binding"/>
    <property type="evidence" value="ECO:0007669"/>
    <property type="project" value="InterPro"/>
</dbReference>